<dbReference type="PATRIC" id="fig|52.7.peg.5419"/>
<dbReference type="RefSeq" id="WP_050432637.1">
    <property type="nucleotide sequence ID" value="NZ_CP012159.1"/>
</dbReference>
<organism evidence="2 3">
    <name type="scientific">Chondromyces crocatus</name>
    <dbReference type="NCBI Taxonomy" id="52"/>
    <lineage>
        <taxon>Bacteria</taxon>
        <taxon>Pseudomonadati</taxon>
        <taxon>Myxococcota</taxon>
        <taxon>Polyangia</taxon>
        <taxon>Polyangiales</taxon>
        <taxon>Polyangiaceae</taxon>
        <taxon>Chondromyces</taxon>
    </lineage>
</organism>
<dbReference type="OrthoDB" id="5792777at2"/>
<dbReference type="AlphaFoldDB" id="A0A0K1EIQ5"/>
<evidence type="ECO:0000313" key="3">
    <source>
        <dbReference type="Proteomes" id="UP000067626"/>
    </source>
</evidence>
<protein>
    <submittedName>
        <fullName evidence="2">FAD-dependent oxidoreductase</fullName>
    </submittedName>
</protein>
<proteinExistence type="predicted"/>
<dbReference type="InterPro" id="IPR036188">
    <property type="entry name" value="FAD/NAD-bd_sf"/>
</dbReference>
<name>A0A0K1EIQ5_CHOCO</name>
<dbReference type="Pfam" id="PF01593">
    <property type="entry name" value="Amino_oxidase"/>
    <property type="match status" value="1"/>
</dbReference>
<dbReference type="PANTHER" id="PTHR16128">
    <property type="entry name" value="FAD/NAD(P)-BINDING OXIDOREDUCTASE FAMILY PROTEIN"/>
    <property type="match status" value="1"/>
</dbReference>
<dbReference type="KEGG" id="ccro:CMC5_049020"/>
<dbReference type="PRINTS" id="PR00419">
    <property type="entry name" value="ADXRDTASE"/>
</dbReference>
<keyword evidence="3" id="KW-1185">Reference proteome</keyword>
<sequence>MTERARIAVIGAGIAGLACAAELSALGVAVTVFDKGRGVGGRVATRREGAMRFNHGAQYVTARDPGFGALLAGLAEAGVMAPWDAAGEGRWTGVPGMSVLGRHLAQQSGAEVRLQEQVLFLQDDEAGWLVRVVPAAEAYPGEVLDTGGVVERFDAVMLAIPPAQAAPLLLAAGHPFAEPVGAVTLLPCWTLMVAFAKSVDAPDVQRFEAGPLAWIARENSRPGADTPPDRWVVHASPAWSQRMVERDPAEVQSMLLGAFVAATGVSEAPLHVATHRWMHARTEQPLGEAALWDPARRIGVCGDYCLGARVEAAWLSGRALAAQVAAEAGG</sequence>
<accession>A0A0K1EIQ5</accession>
<dbReference type="PROSITE" id="PS51257">
    <property type="entry name" value="PROKAR_LIPOPROTEIN"/>
    <property type="match status" value="1"/>
</dbReference>
<dbReference type="Pfam" id="PF13450">
    <property type="entry name" value="NAD_binding_8"/>
    <property type="match status" value="1"/>
</dbReference>
<dbReference type="EMBL" id="CP012159">
    <property type="protein sequence ID" value="AKT40746.1"/>
    <property type="molecule type" value="Genomic_DNA"/>
</dbReference>
<dbReference type="Gene3D" id="3.50.50.60">
    <property type="entry name" value="FAD/NAD(P)-binding domain"/>
    <property type="match status" value="1"/>
</dbReference>
<dbReference type="Gene3D" id="3.90.660.10">
    <property type="match status" value="1"/>
</dbReference>
<dbReference type="GO" id="GO:0016491">
    <property type="term" value="F:oxidoreductase activity"/>
    <property type="evidence" value="ECO:0007669"/>
    <property type="project" value="InterPro"/>
</dbReference>
<dbReference type="SUPFAM" id="SSF51905">
    <property type="entry name" value="FAD/NAD(P)-binding domain"/>
    <property type="match status" value="1"/>
</dbReference>
<dbReference type="Proteomes" id="UP000067626">
    <property type="component" value="Chromosome"/>
</dbReference>
<evidence type="ECO:0000259" key="1">
    <source>
        <dbReference type="Pfam" id="PF01593"/>
    </source>
</evidence>
<dbReference type="PANTHER" id="PTHR16128:SF5">
    <property type="entry name" value="FAD_NAD(P)-BINDING OXIDOREDUCTASE FAMILY PROTEIN"/>
    <property type="match status" value="1"/>
</dbReference>
<dbReference type="InterPro" id="IPR002937">
    <property type="entry name" value="Amino_oxidase"/>
</dbReference>
<gene>
    <name evidence="2" type="ORF">CMC5_049020</name>
</gene>
<reference evidence="2 3" key="1">
    <citation type="submission" date="2015-07" db="EMBL/GenBank/DDBJ databases">
        <title>Genome analysis of myxobacterium Chondromyces crocatus Cm c5 reveals a high potential for natural compound synthesis and the genetic basis for the loss of fruiting body formation.</title>
        <authorList>
            <person name="Zaburannyi N."/>
            <person name="Bunk B."/>
            <person name="Maier J."/>
            <person name="Overmann J."/>
            <person name="Mueller R."/>
        </authorList>
    </citation>
    <scope>NUCLEOTIDE SEQUENCE [LARGE SCALE GENOMIC DNA]</scope>
    <source>
        <strain evidence="2 3">Cm c5</strain>
    </source>
</reference>
<feature type="domain" description="Amine oxidase" evidence="1">
    <location>
        <begin position="87"/>
        <end position="324"/>
    </location>
</feature>
<evidence type="ECO:0000313" key="2">
    <source>
        <dbReference type="EMBL" id="AKT40746.1"/>
    </source>
</evidence>
<dbReference type="STRING" id="52.CMC5_049020"/>